<protein>
    <submittedName>
        <fullName evidence="1">Uncharacterized protein</fullName>
    </submittedName>
</protein>
<sequence>MKEAHLPEINLKSDGTLSYDNGLVTAVIEDHQDGCVILEFCSRFPGQGNAKRTLNCLKDTYGPLIVVDPGTEEYAPESFNFWRHIVRSGLVKMMLDTQRNLLYKEGEWLKEAIDETAYPALFAELT</sequence>
<dbReference type="EMBL" id="JAUSVF010000001">
    <property type="protein sequence ID" value="MDQ0319045.1"/>
    <property type="molecule type" value="Genomic_DNA"/>
</dbReference>
<evidence type="ECO:0000313" key="1">
    <source>
        <dbReference type="EMBL" id="MDQ0319045.1"/>
    </source>
</evidence>
<reference evidence="1 2" key="1">
    <citation type="submission" date="2023-07" db="EMBL/GenBank/DDBJ databases">
        <title>Genomic Encyclopedia of Type Strains, Phase IV (KMG-IV): sequencing the most valuable type-strain genomes for metagenomic binning, comparative biology and taxonomic classification.</title>
        <authorList>
            <person name="Goeker M."/>
        </authorList>
    </citation>
    <scope>NUCLEOTIDE SEQUENCE [LARGE SCALE GENOMIC DNA]</scope>
    <source>
        <strain evidence="1 2">DSM 1112</strain>
    </source>
</reference>
<name>A0ABU0BLC7_9HYPH</name>
<proteinExistence type="predicted"/>
<dbReference type="Proteomes" id="UP001230207">
    <property type="component" value="Unassembled WGS sequence"/>
</dbReference>
<evidence type="ECO:0000313" key="2">
    <source>
        <dbReference type="Proteomes" id="UP001230207"/>
    </source>
</evidence>
<organism evidence="1 2">
    <name type="scientific">Pararhizobium capsulatum DSM 1112</name>
    <dbReference type="NCBI Taxonomy" id="1121113"/>
    <lineage>
        <taxon>Bacteria</taxon>
        <taxon>Pseudomonadati</taxon>
        <taxon>Pseudomonadota</taxon>
        <taxon>Alphaproteobacteria</taxon>
        <taxon>Hyphomicrobiales</taxon>
        <taxon>Rhizobiaceae</taxon>
        <taxon>Rhizobium/Agrobacterium group</taxon>
        <taxon>Pararhizobium</taxon>
    </lineage>
</organism>
<dbReference type="RefSeq" id="WP_307227593.1">
    <property type="nucleotide sequence ID" value="NZ_JAUSVF010000001.1"/>
</dbReference>
<keyword evidence="2" id="KW-1185">Reference proteome</keyword>
<comment type="caution">
    <text evidence="1">The sequence shown here is derived from an EMBL/GenBank/DDBJ whole genome shotgun (WGS) entry which is preliminary data.</text>
</comment>
<accession>A0ABU0BLC7</accession>
<gene>
    <name evidence="1" type="ORF">QO002_001183</name>
</gene>